<dbReference type="InterPro" id="IPR036249">
    <property type="entry name" value="Thioredoxin-like_sf"/>
</dbReference>
<evidence type="ECO:0000259" key="5">
    <source>
        <dbReference type="PROSITE" id="PS51352"/>
    </source>
</evidence>
<dbReference type="GO" id="GO:0016853">
    <property type="term" value="F:isomerase activity"/>
    <property type="evidence" value="ECO:0007669"/>
    <property type="project" value="UniProtKB-KW"/>
</dbReference>
<dbReference type="EMBL" id="FMZO01000003">
    <property type="protein sequence ID" value="SDC64864.1"/>
    <property type="molecule type" value="Genomic_DNA"/>
</dbReference>
<keyword evidence="3" id="KW-1015">Disulfide bond</keyword>
<dbReference type="InterPro" id="IPR013766">
    <property type="entry name" value="Thioredoxin_domain"/>
</dbReference>
<dbReference type="GO" id="GO:0016209">
    <property type="term" value="F:antioxidant activity"/>
    <property type="evidence" value="ECO:0007669"/>
    <property type="project" value="InterPro"/>
</dbReference>
<comment type="subcellular location">
    <subcellularLocation>
        <location evidence="1">Cell envelope</location>
    </subcellularLocation>
</comment>
<dbReference type="OrthoDB" id="743079at2"/>
<dbReference type="CDD" id="cd02966">
    <property type="entry name" value="TlpA_like_family"/>
    <property type="match status" value="1"/>
</dbReference>
<keyword evidence="2" id="KW-0201">Cytochrome c-type biogenesis</keyword>
<dbReference type="InterPro" id="IPR000866">
    <property type="entry name" value="AhpC/TSA"/>
</dbReference>
<dbReference type="GO" id="GO:0017004">
    <property type="term" value="P:cytochrome complex assembly"/>
    <property type="evidence" value="ECO:0007669"/>
    <property type="project" value="UniProtKB-KW"/>
</dbReference>
<keyword evidence="4" id="KW-0676">Redox-active center</keyword>
<dbReference type="STRING" id="1285928.SAMN04487894_103212"/>
<dbReference type="PANTHER" id="PTHR42852">
    <property type="entry name" value="THIOL:DISULFIDE INTERCHANGE PROTEIN DSBE"/>
    <property type="match status" value="1"/>
</dbReference>
<dbReference type="PANTHER" id="PTHR42852:SF6">
    <property type="entry name" value="THIOL:DISULFIDE INTERCHANGE PROTEIN DSBE"/>
    <property type="match status" value="1"/>
</dbReference>
<name>A0A1G6NBT0_NIADE</name>
<evidence type="ECO:0000256" key="4">
    <source>
        <dbReference type="ARBA" id="ARBA00023284"/>
    </source>
</evidence>
<proteinExistence type="predicted"/>
<dbReference type="PROSITE" id="PS51352">
    <property type="entry name" value="THIOREDOXIN_2"/>
    <property type="match status" value="1"/>
</dbReference>
<keyword evidence="7" id="KW-1185">Reference proteome</keyword>
<dbReference type="Pfam" id="PF00578">
    <property type="entry name" value="AhpC-TSA"/>
    <property type="match status" value="1"/>
</dbReference>
<dbReference type="GO" id="GO:0016491">
    <property type="term" value="F:oxidoreductase activity"/>
    <property type="evidence" value="ECO:0007669"/>
    <property type="project" value="InterPro"/>
</dbReference>
<evidence type="ECO:0000256" key="2">
    <source>
        <dbReference type="ARBA" id="ARBA00022748"/>
    </source>
</evidence>
<sequence>MKKFIFSCTVLLLGYKGPAQEIRIPFTLQDGYGPFYRTISTISADKSPGNKPPLKGVPSNLDSVQLKVITIIPHQYQYQNLFTAGTKEAQPGTQSYNWAEKAAKERLTEKGINCFLNIAAGINKKTGRTEVVIDQNHNDDFSDDTTFTPAGPGSLKDTRMMERATIPITFERYNGKNTITEKARVLVSMNAAGTIMFNFSQFGSAVWNGYHFYISPRYFMSLSYVNSDLVFGANRSATDKTPLDQILQQGQFLVIKSQPYQFLGVDILTQHIRLKKIPENDPIYSDQIGYQAPSFRGNKVVNNHLMNIADMRGKYLFIDFWATWCKPCLAQLPAIQACYQLADTSKIQFIGVGVDSPEKDLEATINRFQLSYPNIVPDSGIEKKYNIQALPANVLIGKNNIIIAKDISIDSLSAFFKENDLLK</sequence>
<dbReference type="SUPFAM" id="SSF52833">
    <property type="entry name" value="Thioredoxin-like"/>
    <property type="match status" value="1"/>
</dbReference>
<evidence type="ECO:0000313" key="7">
    <source>
        <dbReference type="Proteomes" id="UP000198757"/>
    </source>
</evidence>
<evidence type="ECO:0000313" key="6">
    <source>
        <dbReference type="EMBL" id="SDC64864.1"/>
    </source>
</evidence>
<dbReference type="InterPro" id="IPR050553">
    <property type="entry name" value="Thioredoxin_ResA/DsbE_sf"/>
</dbReference>
<dbReference type="Gene3D" id="3.40.30.10">
    <property type="entry name" value="Glutaredoxin"/>
    <property type="match status" value="1"/>
</dbReference>
<protein>
    <submittedName>
        <fullName evidence="6">Thiol-disulfide isomerase or thioredoxin</fullName>
    </submittedName>
</protein>
<dbReference type="RefSeq" id="WP_090389383.1">
    <property type="nucleotide sequence ID" value="NZ_FMZO01000003.1"/>
</dbReference>
<feature type="domain" description="Thioredoxin" evidence="5">
    <location>
        <begin position="286"/>
        <end position="423"/>
    </location>
</feature>
<evidence type="ECO:0000256" key="3">
    <source>
        <dbReference type="ARBA" id="ARBA00023157"/>
    </source>
</evidence>
<gene>
    <name evidence="6" type="ORF">SAMN04487894_103212</name>
</gene>
<accession>A0A1G6NBT0</accession>
<dbReference type="AlphaFoldDB" id="A0A1G6NBT0"/>
<dbReference type="GO" id="GO:0030313">
    <property type="term" value="C:cell envelope"/>
    <property type="evidence" value="ECO:0007669"/>
    <property type="project" value="UniProtKB-SubCell"/>
</dbReference>
<organism evidence="6 7">
    <name type="scientific">Niabella drilacis (strain DSM 25811 / CCM 8410 / CCUG 62505 / LMG 26954 / E90)</name>
    <dbReference type="NCBI Taxonomy" id="1285928"/>
    <lineage>
        <taxon>Bacteria</taxon>
        <taxon>Pseudomonadati</taxon>
        <taxon>Bacteroidota</taxon>
        <taxon>Chitinophagia</taxon>
        <taxon>Chitinophagales</taxon>
        <taxon>Chitinophagaceae</taxon>
        <taxon>Niabella</taxon>
    </lineage>
</organism>
<keyword evidence="6" id="KW-0413">Isomerase</keyword>
<evidence type="ECO:0000256" key="1">
    <source>
        <dbReference type="ARBA" id="ARBA00004196"/>
    </source>
</evidence>
<reference evidence="7" key="1">
    <citation type="submission" date="2016-10" db="EMBL/GenBank/DDBJ databases">
        <authorList>
            <person name="Varghese N."/>
            <person name="Submissions S."/>
        </authorList>
    </citation>
    <scope>NUCLEOTIDE SEQUENCE [LARGE SCALE GENOMIC DNA]</scope>
    <source>
        <strain evidence="7">DSM 25811 / CCM 8410 / LMG 26954 / E90</strain>
    </source>
</reference>
<dbReference type="Proteomes" id="UP000198757">
    <property type="component" value="Unassembled WGS sequence"/>
</dbReference>